<evidence type="ECO:0000256" key="1">
    <source>
        <dbReference type="ARBA" id="ARBA00006247"/>
    </source>
</evidence>
<dbReference type="SUPFAM" id="SSF53187">
    <property type="entry name" value="Zn-dependent exopeptidases"/>
    <property type="match status" value="1"/>
</dbReference>
<protein>
    <recommendedName>
        <fullName evidence="2">Peptidase M20 domain-containing protein 2</fullName>
    </recommendedName>
</protein>
<dbReference type="FunFam" id="3.30.70.360:FF:000004">
    <property type="entry name" value="Peptidase M20 domain-containing protein 2"/>
    <property type="match status" value="1"/>
</dbReference>
<dbReference type="Proteomes" id="UP000242180">
    <property type="component" value="Unassembled WGS sequence"/>
</dbReference>
<dbReference type="InterPro" id="IPR036264">
    <property type="entry name" value="Bact_exopeptidase_dim_dom"/>
</dbReference>
<gene>
    <name evidence="4" type="ORF">BCR43DRAFT_484317</name>
</gene>
<evidence type="ECO:0000256" key="2">
    <source>
        <dbReference type="PIRNR" id="PIRNR037226"/>
    </source>
</evidence>
<evidence type="ECO:0000313" key="4">
    <source>
        <dbReference type="EMBL" id="ORZ03988.1"/>
    </source>
</evidence>
<dbReference type="CDD" id="cd05672">
    <property type="entry name" value="M20_ACY1L2-like"/>
    <property type="match status" value="1"/>
</dbReference>
<dbReference type="InParanoid" id="A0A1X2HY11"/>
<evidence type="ECO:0000313" key="5">
    <source>
        <dbReference type="Proteomes" id="UP000242180"/>
    </source>
</evidence>
<feature type="domain" description="Peptidase M20 dimerisation" evidence="3">
    <location>
        <begin position="173"/>
        <end position="267"/>
    </location>
</feature>
<dbReference type="SUPFAM" id="SSF55031">
    <property type="entry name" value="Bacterial exopeptidase dimerisation domain"/>
    <property type="match status" value="1"/>
</dbReference>
<dbReference type="OMA" id="LMVHPDE"/>
<dbReference type="STRING" id="13706.A0A1X2HY11"/>
<dbReference type="PIRSF" id="PIRSF037226">
    <property type="entry name" value="Amidohydrolase_ACY1L2_prd"/>
    <property type="match status" value="1"/>
</dbReference>
<proteinExistence type="inferred from homology"/>
<comment type="caution">
    <text evidence="4">The sequence shown here is derived from an EMBL/GenBank/DDBJ whole genome shotgun (WGS) entry which is preliminary data.</text>
</comment>
<dbReference type="InterPro" id="IPR017144">
    <property type="entry name" value="Xaa-Arg_dipeptidase"/>
</dbReference>
<comment type="similarity">
    <text evidence="1 2">Belongs to the peptidase M20A family.</text>
</comment>
<dbReference type="NCBIfam" id="TIGR01891">
    <property type="entry name" value="amidohydrolases"/>
    <property type="match status" value="1"/>
</dbReference>
<dbReference type="Pfam" id="PF07687">
    <property type="entry name" value="M20_dimer"/>
    <property type="match status" value="1"/>
</dbReference>
<dbReference type="InterPro" id="IPR052030">
    <property type="entry name" value="Peptidase_M20/M20A_hydrolases"/>
</dbReference>
<dbReference type="GO" id="GO:0016805">
    <property type="term" value="F:dipeptidase activity"/>
    <property type="evidence" value="ECO:0007669"/>
    <property type="project" value="InterPro"/>
</dbReference>
<dbReference type="OrthoDB" id="6119954at2759"/>
<reference evidence="4 5" key="1">
    <citation type="submission" date="2016-07" db="EMBL/GenBank/DDBJ databases">
        <title>Pervasive Adenine N6-methylation of Active Genes in Fungi.</title>
        <authorList>
            <consortium name="DOE Joint Genome Institute"/>
            <person name="Mondo S.J."/>
            <person name="Dannebaum R.O."/>
            <person name="Kuo R.C."/>
            <person name="Labutti K."/>
            <person name="Haridas S."/>
            <person name="Kuo A."/>
            <person name="Salamov A."/>
            <person name="Ahrendt S.R."/>
            <person name="Lipzen A."/>
            <person name="Sullivan W."/>
            <person name="Andreopoulos W.B."/>
            <person name="Clum A."/>
            <person name="Lindquist E."/>
            <person name="Daum C."/>
            <person name="Ramamoorthy G.K."/>
            <person name="Gryganskyi A."/>
            <person name="Culley D."/>
            <person name="Magnuson J.K."/>
            <person name="James T.Y."/>
            <person name="O'Malley M.A."/>
            <person name="Stajich J.E."/>
            <person name="Spatafora J.W."/>
            <person name="Visel A."/>
            <person name="Grigoriev I.V."/>
        </authorList>
    </citation>
    <scope>NUCLEOTIDE SEQUENCE [LARGE SCALE GENOMIC DNA]</scope>
    <source>
        <strain evidence="4 5">NRRL 2496</strain>
    </source>
</reference>
<dbReference type="EMBL" id="MCGN01000001">
    <property type="protein sequence ID" value="ORZ03988.1"/>
    <property type="molecule type" value="Genomic_DNA"/>
</dbReference>
<dbReference type="Pfam" id="PF01546">
    <property type="entry name" value="Peptidase_M20"/>
    <property type="match status" value="1"/>
</dbReference>
<dbReference type="Gene3D" id="3.30.70.360">
    <property type="match status" value="1"/>
</dbReference>
<sequence length="397" mass="43518">MNKPVEKVIDDTIAELSAELRKISLQIHANPELGNHEYKASALLADYLESKGMDVTRHADGMETAFIAEYSNGSGRRVGFCSEYDALPGIGHGCGHNLIAISGVACALAIKALLERKLLQGTVVLFGTPAEEEMGGKKIFVKKEEVQKRNDFNLMLHPYPGDVMYCNMLAVDTANVEFFGKAAHAGMAPWKGINALDALMQAWDNLAMFRQQTLPTNRIHGIIKDGGKRPNVIPDYASAQFLCRSLTRNQLVELKAKFENCVRAAAVATKAECKITWDENGMTEDVFMNEPLTETFKHFMGQEGVEYKPRAEEEKISSGSSDYGAISYVIPASHPHFGIGTRAANHTVEFTNAAATEYAHTCTIRASRCAAKTAAAVMLDQDLYTAVQADFRKGKSQ</sequence>
<dbReference type="InterPro" id="IPR011650">
    <property type="entry name" value="Peptidase_M20_dimer"/>
</dbReference>
<keyword evidence="5" id="KW-1185">Reference proteome</keyword>
<dbReference type="PANTHER" id="PTHR30575:SF0">
    <property type="entry name" value="XAA-ARG DIPEPTIDASE"/>
    <property type="match status" value="1"/>
</dbReference>
<dbReference type="InterPro" id="IPR017439">
    <property type="entry name" value="Amidohydrolase"/>
</dbReference>
<accession>A0A1X2HY11</accession>
<dbReference type="PANTHER" id="PTHR30575">
    <property type="entry name" value="PEPTIDASE M20"/>
    <property type="match status" value="1"/>
</dbReference>
<name>A0A1X2HY11_SYNRA</name>
<dbReference type="AlphaFoldDB" id="A0A1X2HY11"/>
<dbReference type="Gene3D" id="3.40.630.10">
    <property type="entry name" value="Zn peptidases"/>
    <property type="match status" value="1"/>
</dbReference>
<organism evidence="4 5">
    <name type="scientific">Syncephalastrum racemosum</name>
    <name type="common">Filamentous fungus</name>
    <dbReference type="NCBI Taxonomy" id="13706"/>
    <lineage>
        <taxon>Eukaryota</taxon>
        <taxon>Fungi</taxon>
        <taxon>Fungi incertae sedis</taxon>
        <taxon>Mucoromycota</taxon>
        <taxon>Mucoromycotina</taxon>
        <taxon>Mucoromycetes</taxon>
        <taxon>Mucorales</taxon>
        <taxon>Syncephalastraceae</taxon>
        <taxon>Syncephalastrum</taxon>
    </lineage>
</organism>
<evidence type="ECO:0000259" key="3">
    <source>
        <dbReference type="Pfam" id="PF07687"/>
    </source>
</evidence>
<dbReference type="InterPro" id="IPR002933">
    <property type="entry name" value="Peptidase_M20"/>
</dbReference>